<reference evidence="3" key="1">
    <citation type="journal article" date="2023" name="IMA Fungus">
        <title>Comparative genomic study of the Penicillium genus elucidates a diverse pangenome and 15 lateral gene transfer events.</title>
        <authorList>
            <person name="Petersen C."/>
            <person name="Sorensen T."/>
            <person name="Nielsen M.R."/>
            <person name="Sondergaard T.E."/>
            <person name="Sorensen J.L."/>
            <person name="Fitzpatrick D.A."/>
            <person name="Frisvad J.C."/>
            <person name="Nielsen K.L."/>
        </authorList>
    </citation>
    <scope>NUCLEOTIDE SEQUENCE</scope>
    <source>
        <strain evidence="3">IBT 17514</strain>
    </source>
</reference>
<dbReference type="PANTHER" id="PTHR28243:SF1">
    <property type="entry name" value="PYRIDOXAMINE 5'-PHOSPHATE OXIDASE ALR4036 FAMILY FMN-BINDING DOMAIN-CONTAINING PROTEIN"/>
    <property type="match status" value="1"/>
</dbReference>
<evidence type="ECO:0000313" key="3">
    <source>
        <dbReference type="EMBL" id="KAJ5740212.1"/>
    </source>
</evidence>
<organism evidence="3 4">
    <name type="scientific">Penicillium malachiteum</name>
    <dbReference type="NCBI Taxonomy" id="1324776"/>
    <lineage>
        <taxon>Eukaryota</taxon>
        <taxon>Fungi</taxon>
        <taxon>Dikarya</taxon>
        <taxon>Ascomycota</taxon>
        <taxon>Pezizomycotina</taxon>
        <taxon>Eurotiomycetes</taxon>
        <taxon>Eurotiomycetidae</taxon>
        <taxon>Eurotiales</taxon>
        <taxon>Aspergillaceae</taxon>
        <taxon>Penicillium</taxon>
    </lineage>
</organism>
<dbReference type="Gene3D" id="2.30.110.10">
    <property type="entry name" value="Electron Transport, Fmn-binding Protein, Chain A"/>
    <property type="match status" value="1"/>
</dbReference>
<dbReference type="SUPFAM" id="SSF50475">
    <property type="entry name" value="FMN-binding split barrel"/>
    <property type="match status" value="1"/>
</dbReference>
<keyword evidence="4" id="KW-1185">Reference proteome</keyword>
<gene>
    <name evidence="3" type="ORF">N7493_000084</name>
</gene>
<dbReference type="GO" id="GO:0010181">
    <property type="term" value="F:FMN binding"/>
    <property type="evidence" value="ECO:0007669"/>
    <property type="project" value="InterPro"/>
</dbReference>
<dbReference type="AlphaFoldDB" id="A0AAD6HW08"/>
<evidence type="ECO:0000313" key="4">
    <source>
        <dbReference type="Proteomes" id="UP001215712"/>
    </source>
</evidence>
<evidence type="ECO:0000256" key="1">
    <source>
        <dbReference type="SAM" id="MobiDB-lite"/>
    </source>
</evidence>
<comment type="caution">
    <text evidence="3">The sequence shown here is derived from an EMBL/GenBank/DDBJ whole genome shotgun (WGS) entry which is preliminary data.</text>
</comment>
<dbReference type="Proteomes" id="UP001215712">
    <property type="component" value="Unassembled WGS sequence"/>
</dbReference>
<dbReference type="Pfam" id="PF12766">
    <property type="entry name" value="Pyridox_oxase_2"/>
    <property type="match status" value="1"/>
</dbReference>
<dbReference type="InterPro" id="IPR024624">
    <property type="entry name" value="Pyridox_Oxase_Alr4036_FMN-bd"/>
</dbReference>
<reference evidence="3" key="2">
    <citation type="submission" date="2023-01" db="EMBL/GenBank/DDBJ databases">
        <authorList>
            <person name="Petersen C."/>
        </authorList>
    </citation>
    <scope>NUCLEOTIDE SEQUENCE</scope>
    <source>
        <strain evidence="3">IBT 17514</strain>
    </source>
</reference>
<sequence>MRPAAYHSHFNPVQSAYRRLNFTKSILNFSPTSAMDQPRNTKAPWRDLLDSHLKQNSGYEFNIATIAHDSNGDPVPRVRTCGCRGFFPELELHPSGQKDMDEQVAEAQNPPVYESDMLTFTTDARMEKLDQLKSSARAIEAMFWLKDTMTQWRVKGRAYHIGGPSDPEKKFYEHLARDQIGKGLRVKEDQDGDTAKWTWESAVTRYFANHSPVMRGSFRNPPPGQPRSEEPSGPNLKLGQRVTDLYDPIARGNFRVVVIIAEDVERIDLSNQEDVQREKWTYVESSHGLGHWKNADLWP</sequence>
<proteinExistence type="predicted"/>
<feature type="domain" description="Pyridoxamine 5'-phosphate oxidase Alr4036 family FMN-binding" evidence="2">
    <location>
        <begin position="43"/>
        <end position="161"/>
    </location>
</feature>
<dbReference type="PANTHER" id="PTHR28243">
    <property type="entry name" value="AGL049CP"/>
    <property type="match status" value="1"/>
</dbReference>
<evidence type="ECO:0000259" key="2">
    <source>
        <dbReference type="Pfam" id="PF12766"/>
    </source>
</evidence>
<dbReference type="InterPro" id="IPR012349">
    <property type="entry name" value="Split_barrel_FMN-bd"/>
</dbReference>
<name>A0AAD6HW08_9EURO</name>
<accession>A0AAD6HW08</accession>
<feature type="region of interest" description="Disordered" evidence="1">
    <location>
        <begin position="213"/>
        <end position="238"/>
    </location>
</feature>
<dbReference type="EMBL" id="JAQJAN010000001">
    <property type="protein sequence ID" value="KAJ5740212.1"/>
    <property type="molecule type" value="Genomic_DNA"/>
</dbReference>
<protein>
    <recommendedName>
        <fullName evidence="2">Pyridoxamine 5'-phosphate oxidase Alr4036 family FMN-binding domain-containing protein</fullName>
    </recommendedName>
</protein>